<dbReference type="CDD" id="cd00229">
    <property type="entry name" value="SGNH_hydrolase"/>
    <property type="match status" value="2"/>
</dbReference>
<evidence type="ECO:0000256" key="8">
    <source>
        <dbReference type="ARBA" id="ARBA00023211"/>
    </source>
</evidence>
<dbReference type="InterPro" id="IPR013830">
    <property type="entry name" value="SGNH_hydro"/>
</dbReference>
<dbReference type="EMBL" id="CAMXCT020001078">
    <property type="protein sequence ID" value="CAL1139759.1"/>
    <property type="molecule type" value="Genomic_DNA"/>
</dbReference>
<dbReference type="Gene3D" id="3.40.50.1110">
    <property type="entry name" value="SGNH hydrolase"/>
    <property type="match status" value="2"/>
</dbReference>
<dbReference type="SMART" id="SM00156">
    <property type="entry name" value="PP2Ac"/>
    <property type="match status" value="1"/>
</dbReference>
<keyword evidence="7" id="KW-0106">Calcium</keyword>
<sequence>GWGSSSPKAEAARVRSHELRPPGPEYQGPKLEPDAALTLDFVMELVRHFQHHKNVPLPARYLCRLLEDAEKILEVRDKDGPVHQLSMKTLRPHETENLVIVGDLHGQLADLLWIFFKVGVPSPSNRFLFNGDICDRGENAAEIWALLFAFMSLWPESVYIHRGNHEDRLLNMDYHCGGFYEEVLRKYGRQGTGQMIYEKFGRIFARLPLASVVDNQIFVVHGGLSRGAPGSFLRLLRANRNRNPEIPSASAGASAVDLAFIDAMWADPQEYPGSSQNPRGPGLSAFGPDVTERFLQETGYALVVRSHQVPPNNDGFYVHHNRKLFTVFSASNYCGLTGNQGAVLILKKDSSIEAVRHMAPAFERLQEVVIEAPEVAEETPAAVRRTRQLQRQSTAGQVELREAQASLKDEERAQKMYQEVFHHASRWVVEKKAELFAFWEQCEASPRLGVKDEDFVVHLGGHSAHRNCLGLRVPSCNPDSLTAFPVDGYVSYGCALAQRWPGATVEVCGFCGLEAAEMLESMEVKEVEDACGQVGPGLRKLLRRAEQQGQSYDMVILMAGTNDLQDPRSAPAPIATCIKDLHTACHVEGVRTVCLSVPPNQFLKNARYHERWTRVNELLRSWCQGEGQQEGVVLYVDVQQILPYPDGSSTEPRSSLWNEDGLHFSKLGAETLGCYLMEPLRTLGRAPKIVACPQALAQPMPMRLEIPESAAVSAPMEPVKWLFYGDSLTAGFHACGRLFAPYAATLGEELRLAEPHELWVCGLSGLEATELLKKKNSAQIRDAVRRTGPGIERLLSEKTFDLAFIMLGTNDLASGEDEETFNAIKKIHEACHAVKLRTVALLVPPSQAVAKFREIAYSREKVNDFLQQWAKVTPMTHLVDTGELLPFSKDSELWEIDGLHFSRLGSRTLGRRLAQQIQADPAAHALLAEKTLGVFDGMKAVVGETMNWKTIGKVLKVKDTLTKDVDYRAFLGRFRVAVLGGPAGGQRWAEELLGRFYGRLLALKGDAGSLEELEGFLGGDDGQVSANDALQAFRWVLGPTVTEEQSKALLRTLAAHALPDPSPVGRPLGVFEFLSRLDICFQQQASLNSKGPDKRLEKASPWARSVLSRLGRLLWMEAIDGSPKAASTRMLDIFKQFDQDGDGLLQREEFSQAVKQLLAEYKRDLPEMLTAESASDGRISELVDLVDISGDGLVNYLEFLHAFQPVDRTPGRGLRLDLMEQICTTIWRNKASLLLNFKFIEEEVAPGRISGRVSKENLRRTLKTLNASLEASQGVGVHGAPLTTDQIDILVDHAVFDENHTLDYQAFLDSFQVVDMGSSREGQELAASKGASEGNVSAESWRLS</sequence>
<dbReference type="InterPro" id="IPR036514">
    <property type="entry name" value="SGNH_hydro_sf"/>
</dbReference>
<dbReference type="SUPFAM" id="SSF47473">
    <property type="entry name" value="EF-hand"/>
    <property type="match status" value="1"/>
</dbReference>
<dbReference type="InterPro" id="IPR018247">
    <property type="entry name" value="EF_Hand_1_Ca_BS"/>
</dbReference>
<dbReference type="InterPro" id="IPR004843">
    <property type="entry name" value="Calcineurin-like_PHP"/>
</dbReference>
<dbReference type="SMART" id="SM00054">
    <property type="entry name" value="EFh"/>
    <property type="match status" value="2"/>
</dbReference>
<dbReference type="EMBL" id="CAMXCT030001078">
    <property type="protein sequence ID" value="CAL4773696.1"/>
    <property type="molecule type" value="Genomic_DNA"/>
</dbReference>
<gene>
    <name evidence="11" type="ORF">C1SCF055_LOCUS13741</name>
</gene>
<feature type="region of interest" description="Disordered" evidence="9">
    <location>
        <begin position="1324"/>
        <end position="1344"/>
    </location>
</feature>
<dbReference type="PRINTS" id="PR00114">
    <property type="entry name" value="STPHPHTASE"/>
</dbReference>
<dbReference type="PROSITE" id="PS50222">
    <property type="entry name" value="EF_HAND_2"/>
    <property type="match status" value="2"/>
</dbReference>
<comment type="cofactor">
    <cofactor evidence="1">
        <name>Mn(2+)</name>
        <dbReference type="ChEBI" id="CHEBI:29035"/>
    </cofactor>
</comment>
<dbReference type="Pfam" id="PF13472">
    <property type="entry name" value="Lipase_GDSL_2"/>
    <property type="match status" value="2"/>
</dbReference>
<keyword evidence="4" id="KW-0479">Metal-binding</keyword>
<dbReference type="Proteomes" id="UP001152797">
    <property type="component" value="Unassembled WGS sequence"/>
</dbReference>
<evidence type="ECO:0000256" key="3">
    <source>
        <dbReference type="ARBA" id="ARBA00013081"/>
    </source>
</evidence>
<keyword evidence="5" id="KW-0677">Repeat</keyword>
<dbReference type="Pfam" id="PF13499">
    <property type="entry name" value="EF-hand_7"/>
    <property type="match status" value="1"/>
</dbReference>
<dbReference type="InterPro" id="IPR051134">
    <property type="entry name" value="PPP_phosphatase"/>
</dbReference>
<feature type="domain" description="EF-hand" evidence="10">
    <location>
        <begin position="1174"/>
        <end position="1209"/>
    </location>
</feature>
<dbReference type="GO" id="GO:0004722">
    <property type="term" value="F:protein serine/threonine phosphatase activity"/>
    <property type="evidence" value="ECO:0007669"/>
    <property type="project" value="UniProtKB-EC"/>
</dbReference>
<feature type="non-terminal residue" evidence="11">
    <location>
        <position position="1"/>
    </location>
</feature>
<dbReference type="SUPFAM" id="SSF52266">
    <property type="entry name" value="SGNH hydrolase"/>
    <property type="match status" value="2"/>
</dbReference>
<dbReference type="PROSITE" id="PS00018">
    <property type="entry name" value="EF_HAND_1"/>
    <property type="match status" value="2"/>
</dbReference>
<evidence type="ECO:0000256" key="7">
    <source>
        <dbReference type="ARBA" id="ARBA00022837"/>
    </source>
</evidence>
<accession>A0A9P1C7D6</accession>
<dbReference type="InterPro" id="IPR029052">
    <property type="entry name" value="Metallo-depent_PP-like"/>
</dbReference>
<organism evidence="11">
    <name type="scientific">Cladocopium goreaui</name>
    <dbReference type="NCBI Taxonomy" id="2562237"/>
    <lineage>
        <taxon>Eukaryota</taxon>
        <taxon>Sar</taxon>
        <taxon>Alveolata</taxon>
        <taxon>Dinophyceae</taxon>
        <taxon>Suessiales</taxon>
        <taxon>Symbiodiniaceae</taxon>
        <taxon>Cladocopium</taxon>
    </lineage>
</organism>
<evidence type="ECO:0000256" key="1">
    <source>
        <dbReference type="ARBA" id="ARBA00001936"/>
    </source>
</evidence>
<evidence type="ECO:0000256" key="6">
    <source>
        <dbReference type="ARBA" id="ARBA00022801"/>
    </source>
</evidence>
<feature type="region of interest" description="Disordered" evidence="9">
    <location>
        <begin position="1"/>
        <end position="30"/>
    </location>
</feature>
<feature type="compositionally biased region" description="Polar residues" evidence="9">
    <location>
        <begin position="1334"/>
        <end position="1344"/>
    </location>
</feature>
<evidence type="ECO:0000256" key="2">
    <source>
        <dbReference type="ARBA" id="ARBA00008294"/>
    </source>
</evidence>
<evidence type="ECO:0000256" key="5">
    <source>
        <dbReference type="ARBA" id="ARBA00022737"/>
    </source>
</evidence>
<dbReference type="Pfam" id="PF00149">
    <property type="entry name" value="Metallophos"/>
    <property type="match status" value="1"/>
</dbReference>
<protein>
    <recommendedName>
        <fullName evidence="3">protein-serine/threonine phosphatase</fullName>
        <ecNumber evidence="3">3.1.3.16</ecNumber>
    </recommendedName>
</protein>
<dbReference type="EC" id="3.1.3.16" evidence="3"/>
<evidence type="ECO:0000313" key="12">
    <source>
        <dbReference type="EMBL" id="CAL4773696.1"/>
    </source>
</evidence>
<evidence type="ECO:0000313" key="11">
    <source>
        <dbReference type="EMBL" id="CAI3986384.1"/>
    </source>
</evidence>
<comment type="similarity">
    <text evidence="2">Belongs to the PPP phosphatase family.</text>
</comment>
<dbReference type="InterPro" id="IPR013235">
    <property type="entry name" value="PPP_dom"/>
</dbReference>
<reference evidence="11" key="1">
    <citation type="submission" date="2022-10" db="EMBL/GenBank/DDBJ databases">
        <authorList>
            <person name="Chen Y."/>
            <person name="Dougan E. K."/>
            <person name="Chan C."/>
            <person name="Rhodes N."/>
            <person name="Thang M."/>
        </authorList>
    </citation>
    <scope>NUCLEOTIDE SEQUENCE</scope>
</reference>
<keyword evidence="6" id="KW-0378">Hydrolase</keyword>
<keyword evidence="8" id="KW-0464">Manganese</keyword>
<dbReference type="InterPro" id="IPR002048">
    <property type="entry name" value="EF_hand_dom"/>
</dbReference>
<dbReference type="PANTHER" id="PTHR45668:SF5">
    <property type="entry name" value="SERINE_THREONINE-PROTEIN PHOSPHATASE 5"/>
    <property type="match status" value="1"/>
</dbReference>
<dbReference type="Pfam" id="PF08321">
    <property type="entry name" value="PPP5"/>
    <property type="match status" value="1"/>
</dbReference>
<evidence type="ECO:0000256" key="9">
    <source>
        <dbReference type="SAM" id="MobiDB-lite"/>
    </source>
</evidence>
<evidence type="ECO:0000313" key="13">
    <source>
        <dbReference type="Proteomes" id="UP001152797"/>
    </source>
</evidence>
<dbReference type="GO" id="GO:0005509">
    <property type="term" value="F:calcium ion binding"/>
    <property type="evidence" value="ECO:0007669"/>
    <property type="project" value="InterPro"/>
</dbReference>
<dbReference type="EMBL" id="CAMXCT010001078">
    <property type="protein sequence ID" value="CAI3986384.1"/>
    <property type="molecule type" value="Genomic_DNA"/>
</dbReference>
<comment type="caution">
    <text evidence="11">The sequence shown here is derived from an EMBL/GenBank/DDBJ whole genome shotgun (WGS) entry which is preliminary data.</text>
</comment>
<name>A0A9P1C7D6_9DINO</name>
<dbReference type="InterPro" id="IPR011992">
    <property type="entry name" value="EF-hand-dom_pair"/>
</dbReference>
<keyword evidence="13" id="KW-1185">Reference proteome</keyword>
<dbReference type="Gene3D" id="1.10.238.10">
    <property type="entry name" value="EF-hand"/>
    <property type="match status" value="1"/>
</dbReference>
<proteinExistence type="inferred from homology"/>
<dbReference type="SUPFAM" id="SSF56300">
    <property type="entry name" value="Metallo-dependent phosphatases"/>
    <property type="match status" value="1"/>
</dbReference>
<dbReference type="OrthoDB" id="445564at2759"/>
<feature type="domain" description="EF-hand" evidence="10">
    <location>
        <begin position="1125"/>
        <end position="1160"/>
    </location>
</feature>
<dbReference type="CDD" id="cd00051">
    <property type="entry name" value="EFh"/>
    <property type="match status" value="1"/>
</dbReference>
<feature type="compositionally biased region" description="Basic and acidic residues" evidence="9">
    <location>
        <begin position="10"/>
        <end position="20"/>
    </location>
</feature>
<dbReference type="Gene3D" id="3.60.21.10">
    <property type="match status" value="1"/>
</dbReference>
<reference evidence="12 13" key="2">
    <citation type="submission" date="2024-05" db="EMBL/GenBank/DDBJ databases">
        <authorList>
            <person name="Chen Y."/>
            <person name="Shah S."/>
            <person name="Dougan E. K."/>
            <person name="Thang M."/>
            <person name="Chan C."/>
        </authorList>
    </citation>
    <scope>NUCLEOTIDE SEQUENCE [LARGE SCALE GENOMIC DNA]</scope>
</reference>
<evidence type="ECO:0000259" key="10">
    <source>
        <dbReference type="PROSITE" id="PS50222"/>
    </source>
</evidence>
<dbReference type="PANTHER" id="PTHR45668">
    <property type="entry name" value="SERINE/THREONINE-PROTEIN PHOSPHATASE 5-RELATED"/>
    <property type="match status" value="1"/>
</dbReference>
<dbReference type="InterPro" id="IPR006186">
    <property type="entry name" value="Ser/Thr-sp_prot-phosphatase"/>
</dbReference>
<evidence type="ECO:0000256" key="4">
    <source>
        <dbReference type="ARBA" id="ARBA00022723"/>
    </source>
</evidence>